<gene>
    <name evidence="3" type="ORF">AWZ03_008478</name>
</gene>
<feature type="compositionally biased region" description="Basic and acidic residues" evidence="2">
    <location>
        <begin position="1"/>
        <end position="28"/>
    </location>
</feature>
<evidence type="ECO:0000256" key="2">
    <source>
        <dbReference type="SAM" id="MobiDB-lite"/>
    </source>
</evidence>
<sequence>MKKNAELKREAAKEKQKADSAVLSKDKNVNPPSNIDIAENSKNLYGSEFPVKVNPTSSDSLESRSSTPGPKMFTRTVVSCNPQTLARSCNSCMQPVITFSNSLFCNGLMQRLDNCQITTRTVATDQTDDTIGRDHSSNVKITGRKHNDSKAAPKGKLPVQGKPASRKYRVSCQRFYIDDFRRRDVGSISQRRRELVFRQSNEMLNELENLRVHCESLVQQHPDANLVELEDLNSEARAIVDICKELNQQHESDKMPEHVKNSSHLGNSAIKQDKQKKQQHTLKRQCKALAKTKSLQWKNAVASGEEQLEQKVKELAQYKESGQSAKQQTQSKNQIDRNMDDIFDHLHQFRLEREQFVRQHEVLKRLEELKHQCRNLAYMAKR</sequence>
<proteinExistence type="predicted"/>
<protein>
    <submittedName>
        <fullName evidence="3">Uncharacterized protein</fullName>
    </submittedName>
</protein>
<dbReference type="EMBL" id="LSRL02000086">
    <property type="protein sequence ID" value="TDG45053.1"/>
    <property type="molecule type" value="Genomic_DNA"/>
</dbReference>
<feature type="region of interest" description="Disordered" evidence="2">
    <location>
        <begin position="127"/>
        <end position="163"/>
    </location>
</feature>
<comment type="caution">
    <text evidence="3">The sequence shown here is derived from an EMBL/GenBank/DDBJ whole genome shotgun (WGS) entry which is preliminary data.</text>
</comment>
<feature type="coiled-coil region" evidence="1">
    <location>
        <begin position="200"/>
        <end position="249"/>
    </location>
</feature>
<evidence type="ECO:0000256" key="1">
    <source>
        <dbReference type="SAM" id="Coils"/>
    </source>
</evidence>
<keyword evidence="4" id="KW-1185">Reference proteome</keyword>
<reference evidence="3 4" key="1">
    <citation type="journal article" date="2019" name="J. Hered.">
        <title>An Improved Genome Assembly for Drosophila navojoa, the Basal Species in the mojavensis Cluster.</title>
        <authorList>
            <person name="Vanderlinde T."/>
            <person name="Dupim E.G."/>
            <person name="Nazario-Yepiz N.O."/>
            <person name="Carvalho A.B."/>
        </authorList>
    </citation>
    <scope>NUCLEOTIDE SEQUENCE [LARGE SCALE GENOMIC DNA]</scope>
    <source>
        <strain evidence="3">Navoj_Jal97</strain>
        <tissue evidence="3">Whole organism</tissue>
    </source>
</reference>
<name>A0A484B8D8_DRONA</name>
<feature type="compositionally biased region" description="Low complexity" evidence="2">
    <location>
        <begin position="57"/>
        <end position="66"/>
    </location>
</feature>
<accession>A0A484B8D8</accession>
<organism evidence="3 4">
    <name type="scientific">Drosophila navojoa</name>
    <name type="common">Fruit fly</name>
    <dbReference type="NCBI Taxonomy" id="7232"/>
    <lineage>
        <taxon>Eukaryota</taxon>
        <taxon>Metazoa</taxon>
        <taxon>Ecdysozoa</taxon>
        <taxon>Arthropoda</taxon>
        <taxon>Hexapoda</taxon>
        <taxon>Insecta</taxon>
        <taxon>Pterygota</taxon>
        <taxon>Neoptera</taxon>
        <taxon>Endopterygota</taxon>
        <taxon>Diptera</taxon>
        <taxon>Brachycera</taxon>
        <taxon>Muscomorpha</taxon>
        <taxon>Ephydroidea</taxon>
        <taxon>Drosophilidae</taxon>
        <taxon>Drosophila</taxon>
    </lineage>
</organism>
<evidence type="ECO:0000313" key="4">
    <source>
        <dbReference type="Proteomes" id="UP000295192"/>
    </source>
</evidence>
<dbReference type="AlphaFoldDB" id="A0A484B8D8"/>
<evidence type="ECO:0000313" key="3">
    <source>
        <dbReference type="EMBL" id="TDG45053.1"/>
    </source>
</evidence>
<dbReference type="Proteomes" id="UP000295192">
    <property type="component" value="Unassembled WGS sequence"/>
</dbReference>
<keyword evidence="1" id="KW-0175">Coiled coil</keyword>
<feature type="coiled-coil region" evidence="1">
    <location>
        <begin position="301"/>
        <end position="328"/>
    </location>
</feature>
<feature type="region of interest" description="Disordered" evidence="2">
    <location>
        <begin position="1"/>
        <end position="70"/>
    </location>
</feature>